<protein>
    <recommendedName>
        <fullName evidence="4">BTB domain-containing protein</fullName>
    </recommendedName>
</protein>
<dbReference type="Proteomes" id="UP000275385">
    <property type="component" value="Unassembled WGS sequence"/>
</dbReference>
<organism evidence="2 3">
    <name type="scientific">Coniochaeta pulveracea</name>
    <dbReference type="NCBI Taxonomy" id="177199"/>
    <lineage>
        <taxon>Eukaryota</taxon>
        <taxon>Fungi</taxon>
        <taxon>Dikarya</taxon>
        <taxon>Ascomycota</taxon>
        <taxon>Pezizomycotina</taxon>
        <taxon>Sordariomycetes</taxon>
        <taxon>Sordariomycetidae</taxon>
        <taxon>Coniochaetales</taxon>
        <taxon>Coniochaetaceae</taxon>
        <taxon>Coniochaeta</taxon>
    </lineage>
</organism>
<feature type="region of interest" description="Disordered" evidence="1">
    <location>
        <begin position="312"/>
        <end position="381"/>
    </location>
</feature>
<sequence length="476" mass="53058">MLRNSISVPNLTASKRRSAVIRKPSADLVHIIVGPTEEVFTLSRKLVCATSPFFRTHFKATLPFSPSHPPTSILRLPETLPATFELFTLHLHQPRPFTSFINTSIASLAPSDPDSPTFSSDDADLESSRLSLHWTLVHLHLFAASITHYPLQDAAMDAIQDLYLHYDWEVSPSFVRYLYSLDPMVARRLRKWAIAMVAWSVSLSAPPFSDETPAEWEELLDGIPEFQREYTSHLEKMAGVRRRGGDEYGVDIRVKNPQLRLPANKLKAEERYFGFRLCSFHSHRGTVGERACPHAKDGSAEEQGWYDVVDLESKGEKDSVRVPVGEVSPPPSANSEDHNGPTRHGKASEPADRQGQGTRGNGVPVLSPEQVDMEVPPPVPKKNSYQLDIKLDTGKPPAGDAQTKQRKVIEVPPPDFKKMMTATGFRTEDKVPKQRVQATPTTAPNTPLPPLPLRTPKKKPSTVSMLIRDGFYLDVS</sequence>
<gene>
    <name evidence="2" type="ORF">DL546_008690</name>
</gene>
<feature type="region of interest" description="Disordered" evidence="1">
    <location>
        <begin position="427"/>
        <end position="461"/>
    </location>
</feature>
<dbReference type="EMBL" id="QVQW01000014">
    <property type="protein sequence ID" value="RKU46517.1"/>
    <property type="molecule type" value="Genomic_DNA"/>
</dbReference>
<comment type="caution">
    <text evidence="2">The sequence shown here is derived from an EMBL/GenBank/DDBJ whole genome shotgun (WGS) entry which is preliminary data.</text>
</comment>
<evidence type="ECO:0000313" key="2">
    <source>
        <dbReference type="EMBL" id="RKU46517.1"/>
    </source>
</evidence>
<dbReference type="AlphaFoldDB" id="A0A420YFG9"/>
<keyword evidence="3" id="KW-1185">Reference proteome</keyword>
<dbReference type="OrthoDB" id="1022638at2759"/>
<evidence type="ECO:0000313" key="3">
    <source>
        <dbReference type="Proteomes" id="UP000275385"/>
    </source>
</evidence>
<reference evidence="2 3" key="1">
    <citation type="submission" date="2018-08" db="EMBL/GenBank/DDBJ databases">
        <title>Draft genome of the lignicolous fungus Coniochaeta pulveracea.</title>
        <authorList>
            <person name="Borstlap C.J."/>
            <person name="De Witt R.N."/>
            <person name="Botha A."/>
            <person name="Volschenk H."/>
        </authorList>
    </citation>
    <scope>NUCLEOTIDE SEQUENCE [LARGE SCALE GENOMIC DNA]</scope>
    <source>
        <strain evidence="2 3">CAB683</strain>
    </source>
</reference>
<evidence type="ECO:0008006" key="4">
    <source>
        <dbReference type="Google" id="ProtNLM"/>
    </source>
</evidence>
<dbReference type="STRING" id="177199.A0A420YFG9"/>
<proteinExistence type="predicted"/>
<evidence type="ECO:0000256" key="1">
    <source>
        <dbReference type="SAM" id="MobiDB-lite"/>
    </source>
</evidence>
<name>A0A420YFG9_9PEZI</name>
<accession>A0A420YFG9</accession>
<feature type="compositionally biased region" description="Basic and acidic residues" evidence="1">
    <location>
        <begin position="335"/>
        <end position="352"/>
    </location>
</feature>